<evidence type="ECO:0000256" key="1">
    <source>
        <dbReference type="SAM" id="MobiDB-lite"/>
    </source>
</evidence>
<feature type="compositionally biased region" description="Polar residues" evidence="1">
    <location>
        <begin position="217"/>
        <end position="230"/>
    </location>
</feature>
<feature type="compositionally biased region" description="Basic and acidic residues" evidence="1">
    <location>
        <begin position="44"/>
        <end position="67"/>
    </location>
</feature>
<keyword evidence="3" id="KW-1185">Reference proteome</keyword>
<reference evidence="2 3" key="1">
    <citation type="journal article" date="2017" name="Plant Biotechnol. J.">
        <title>A comprehensive draft genome sequence for lupin (Lupinus angustifolius), an emerging health food: insights into plant-microbe interactions and legume evolution.</title>
        <authorList>
            <person name="Hane J.K."/>
            <person name="Ming Y."/>
            <person name="Kamphuis L.G."/>
            <person name="Nelson M.N."/>
            <person name="Garg G."/>
            <person name="Atkins C.A."/>
            <person name="Bayer P.E."/>
            <person name="Bravo A."/>
            <person name="Bringans S."/>
            <person name="Cannon S."/>
            <person name="Edwards D."/>
            <person name="Foley R."/>
            <person name="Gao L.L."/>
            <person name="Harrison M.J."/>
            <person name="Huang W."/>
            <person name="Hurgobin B."/>
            <person name="Li S."/>
            <person name="Liu C.W."/>
            <person name="McGrath A."/>
            <person name="Morahan G."/>
            <person name="Murray J."/>
            <person name="Weller J."/>
            <person name="Jian J."/>
            <person name="Singh K.B."/>
        </authorList>
    </citation>
    <scope>NUCLEOTIDE SEQUENCE [LARGE SCALE GENOMIC DNA]</scope>
    <source>
        <strain evidence="3">cv. Tanjil</strain>
        <tissue evidence="2">Whole plant</tissue>
    </source>
</reference>
<feature type="region of interest" description="Disordered" evidence="1">
    <location>
        <begin position="160"/>
        <end position="243"/>
    </location>
</feature>
<dbReference type="Gramene" id="OIV96516">
    <property type="protein sequence ID" value="OIV96516"/>
    <property type="gene ID" value="TanjilG_07908"/>
</dbReference>
<dbReference type="STRING" id="3871.A0A1J7H455"/>
<name>A0A1J7H455_LUPAN</name>
<feature type="region of interest" description="Disordered" evidence="1">
    <location>
        <begin position="414"/>
        <end position="441"/>
    </location>
</feature>
<dbReference type="GO" id="GO:0005096">
    <property type="term" value="F:GTPase activator activity"/>
    <property type="evidence" value="ECO:0007669"/>
    <property type="project" value="InterPro"/>
</dbReference>
<dbReference type="InterPro" id="IPR044820">
    <property type="entry name" value="AGD14-like"/>
</dbReference>
<dbReference type="PANTHER" id="PTHR46085">
    <property type="entry name" value="ARFGAP/RECO-RELATED"/>
    <property type="match status" value="1"/>
</dbReference>
<organism evidence="2 3">
    <name type="scientific">Lupinus angustifolius</name>
    <name type="common">Narrow-leaved blue lupine</name>
    <dbReference type="NCBI Taxonomy" id="3871"/>
    <lineage>
        <taxon>Eukaryota</taxon>
        <taxon>Viridiplantae</taxon>
        <taxon>Streptophyta</taxon>
        <taxon>Embryophyta</taxon>
        <taxon>Tracheophyta</taxon>
        <taxon>Spermatophyta</taxon>
        <taxon>Magnoliopsida</taxon>
        <taxon>eudicotyledons</taxon>
        <taxon>Gunneridae</taxon>
        <taxon>Pentapetalae</taxon>
        <taxon>rosids</taxon>
        <taxon>fabids</taxon>
        <taxon>Fabales</taxon>
        <taxon>Fabaceae</taxon>
        <taxon>Papilionoideae</taxon>
        <taxon>50 kb inversion clade</taxon>
        <taxon>genistoids sensu lato</taxon>
        <taxon>core genistoids</taxon>
        <taxon>Genisteae</taxon>
        <taxon>Lupinus</taxon>
    </lineage>
</organism>
<accession>A0A1J7H455</accession>
<proteinExistence type="predicted"/>
<gene>
    <name evidence="2" type="ORF">TanjilG_07908</name>
</gene>
<protein>
    <submittedName>
        <fullName evidence="2">Uncharacterized protein</fullName>
    </submittedName>
</protein>
<feature type="compositionally biased region" description="Polar residues" evidence="1">
    <location>
        <begin position="175"/>
        <end position="188"/>
    </location>
</feature>
<sequence>MFTSKKEDAKIEKEIRGLLKLPANRRCINCNVLKDKEDPYENKKISSFRMESKSSPHYEDRIERYNSDRSSPGIRSDDKNLRFYYDETRSPKYAQRCAKPGTFGRSPIKFEVVDDRFRDDESRNRRLSNLESKFKQLQPDLQQKNVEGSQAYVARPVREVSNENGSSPKVGEPFQPQNKAAAQSQVIGDSSAVKKPSEQKNNPPEKSAASYAAAGPETQSIPQSSENNWASFDAFTDDNAPETSISTAMTSSIIETTPKATYANSLDLLLSELSGPVTAATGAMFEDSHSGNNPPTATARKENACGDLKHLPPTSMWQTTATPTISDALSVTSTTVNDMKQSSTAAPPQVDLYNIDKCVKVSQEQTLPSIQFPPSTLVSSSMTQPSTPVSCVASNDLLSDVPNSCDSFGAITEMSSQTTSKPAQNTKPDVGSQISSVETKPSGRMELPAVIVALSKSLNPFDQTEGKPLAHASSVCTTFKTDFM</sequence>
<dbReference type="AlphaFoldDB" id="A0A1J7H455"/>
<evidence type="ECO:0000313" key="3">
    <source>
        <dbReference type="Proteomes" id="UP000188354"/>
    </source>
</evidence>
<feature type="region of interest" description="Disordered" evidence="1">
    <location>
        <begin position="44"/>
        <end position="78"/>
    </location>
</feature>
<evidence type="ECO:0000313" key="2">
    <source>
        <dbReference type="EMBL" id="OIV96516.1"/>
    </source>
</evidence>
<dbReference type="Proteomes" id="UP000188354">
    <property type="component" value="Chromosome LG15"/>
</dbReference>
<dbReference type="EMBL" id="CM007375">
    <property type="protein sequence ID" value="OIV96516.1"/>
    <property type="molecule type" value="Genomic_DNA"/>
</dbReference>
<dbReference type="PANTHER" id="PTHR46085:SF16">
    <property type="entry name" value="ARFGAP_RECO-LIKE ZINC FINGER DOMAIN-CONTAINING PROTEIN"/>
    <property type="match status" value="1"/>
</dbReference>
<feature type="compositionally biased region" description="Polar residues" evidence="1">
    <location>
        <begin position="414"/>
        <end position="439"/>
    </location>
</feature>